<dbReference type="PIRSF" id="PIRSF000478">
    <property type="entry name" value="TP_PyNP"/>
    <property type="match status" value="1"/>
</dbReference>
<proteinExistence type="inferred from homology"/>
<dbReference type="InterPro" id="IPR017459">
    <property type="entry name" value="Glycosyl_Trfase_fam3_N_dom"/>
</dbReference>
<dbReference type="InterPro" id="IPR017872">
    <property type="entry name" value="Pyrmidine_PPase_CS"/>
</dbReference>
<dbReference type="GO" id="GO:0016154">
    <property type="term" value="F:pyrimidine-nucleoside phosphorylase activity"/>
    <property type="evidence" value="ECO:0007669"/>
    <property type="project" value="UniProtKB-EC"/>
</dbReference>
<dbReference type="PROSITE" id="PS00647">
    <property type="entry name" value="THYMID_PHOSPHORYLASE"/>
    <property type="match status" value="1"/>
</dbReference>
<dbReference type="InterPro" id="IPR013102">
    <property type="entry name" value="PYNP_C"/>
</dbReference>
<dbReference type="SUPFAM" id="SSF47648">
    <property type="entry name" value="Nucleoside phosphorylase/phosphoribosyltransferase N-terminal domain"/>
    <property type="match status" value="1"/>
</dbReference>
<keyword evidence="8 13" id="KW-0328">Glycosyltransferase</keyword>
<dbReference type="InterPro" id="IPR036566">
    <property type="entry name" value="PYNP-like_C_sf"/>
</dbReference>
<dbReference type="NCBIfam" id="TIGR02644">
    <property type="entry name" value="Y_phosphoryl"/>
    <property type="match status" value="1"/>
</dbReference>
<evidence type="ECO:0000256" key="2">
    <source>
        <dbReference type="ARBA" id="ARBA00001958"/>
    </source>
</evidence>
<dbReference type="Proteomes" id="UP001232245">
    <property type="component" value="Unassembled WGS sequence"/>
</dbReference>
<comment type="cofactor">
    <cofactor evidence="2">
        <name>K(+)</name>
        <dbReference type="ChEBI" id="CHEBI:29103"/>
    </cofactor>
</comment>
<comment type="caution">
    <text evidence="13">The sequence shown here is derived from an EMBL/GenBank/DDBJ whole genome shotgun (WGS) entry which is preliminary data.</text>
</comment>
<evidence type="ECO:0000256" key="5">
    <source>
        <dbReference type="ARBA" id="ARBA00011738"/>
    </source>
</evidence>
<comment type="catalytic activity">
    <reaction evidence="10">
        <text>uridine + phosphate = alpha-D-ribose 1-phosphate + uracil</text>
        <dbReference type="Rhea" id="RHEA:24388"/>
        <dbReference type="ChEBI" id="CHEBI:16704"/>
        <dbReference type="ChEBI" id="CHEBI:17568"/>
        <dbReference type="ChEBI" id="CHEBI:43474"/>
        <dbReference type="ChEBI" id="CHEBI:57720"/>
        <dbReference type="EC" id="2.4.2.2"/>
    </reaction>
</comment>
<dbReference type="InterPro" id="IPR036320">
    <property type="entry name" value="Glycosyl_Trfase_fam3_N_dom_sf"/>
</dbReference>
<keyword evidence="9 13" id="KW-0808">Transferase</keyword>
<dbReference type="SUPFAM" id="SSF52418">
    <property type="entry name" value="Nucleoside phosphorylase/phosphoribosyltransferase catalytic domain"/>
    <property type="match status" value="1"/>
</dbReference>
<evidence type="ECO:0000256" key="4">
    <source>
        <dbReference type="ARBA" id="ARBA00006915"/>
    </source>
</evidence>
<dbReference type="InterPro" id="IPR000053">
    <property type="entry name" value="Thymidine/pyrmidine_PPase"/>
</dbReference>
<dbReference type="SUPFAM" id="SSF54680">
    <property type="entry name" value="Pyrimidine nucleoside phosphorylase C-terminal domain"/>
    <property type="match status" value="1"/>
</dbReference>
<evidence type="ECO:0000313" key="13">
    <source>
        <dbReference type="EMBL" id="MDQ0225027.1"/>
    </source>
</evidence>
<comment type="catalytic activity">
    <reaction evidence="1">
        <text>2'-deoxyuridine + phosphate = 2-deoxy-alpha-D-ribose 1-phosphate + uracil</text>
        <dbReference type="Rhea" id="RHEA:22824"/>
        <dbReference type="ChEBI" id="CHEBI:16450"/>
        <dbReference type="ChEBI" id="CHEBI:17568"/>
        <dbReference type="ChEBI" id="CHEBI:43474"/>
        <dbReference type="ChEBI" id="CHEBI:57259"/>
        <dbReference type="EC" id="2.4.2.2"/>
    </reaction>
</comment>
<dbReference type="PANTHER" id="PTHR10515">
    <property type="entry name" value="THYMIDINE PHOSPHORYLASE"/>
    <property type="match status" value="1"/>
</dbReference>
<dbReference type="InterPro" id="IPR000312">
    <property type="entry name" value="Glycosyl_Trfase_fam3"/>
</dbReference>
<dbReference type="Pfam" id="PF02885">
    <property type="entry name" value="Glycos_trans_3N"/>
    <property type="match status" value="1"/>
</dbReference>
<accession>A0ABT9YYF2</accession>
<dbReference type="InterPro" id="IPR018090">
    <property type="entry name" value="Pyrmidine_PPas_bac/euk"/>
</dbReference>
<dbReference type="PANTHER" id="PTHR10515:SF0">
    <property type="entry name" value="THYMIDINE PHOSPHORYLASE"/>
    <property type="match status" value="1"/>
</dbReference>
<comment type="similarity">
    <text evidence="4">Belongs to the thymidine/pyrimidine-nucleoside phosphorylase family.</text>
</comment>
<evidence type="ECO:0000256" key="3">
    <source>
        <dbReference type="ARBA" id="ARBA00003877"/>
    </source>
</evidence>
<dbReference type="SMART" id="SM00941">
    <property type="entry name" value="PYNP_C"/>
    <property type="match status" value="1"/>
</dbReference>
<comment type="catalytic activity">
    <reaction evidence="11">
        <text>thymidine + phosphate = 2-deoxy-alpha-D-ribose 1-phosphate + thymine</text>
        <dbReference type="Rhea" id="RHEA:16037"/>
        <dbReference type="ChEBI" id="CHEBI:17748"/>
        <dbReference type="ChEBI" id="CHEBI:17821"/>
        <dbReference type="ChEBI" id="CHEBI:43474"/>
        <dbReference type="ChEBI" id="CHEBI:57259"/>
        <dbReference type="EC" id="2.4.2.2"/>
    </reaction>
</comment>
<evidence type="ECO:0000256" key="1">
    <source>
        <dbReference type="ARBA" id="ARBA00001066"/>
    </source>
</evidence>
<evidence type="ECO:0000256" key="9">
    <source>
        <dbReference type="ARBA" id="ARBA00022679"/>
    </source>
</evidence>
<evidence type="ECO:0000256" key="11">
    <source>
        <dbReference type="ARBA" id="ARBA00048525"/>
    </source>
</evidence>
<comment type="function">
    <text evidence="3">Catalyzes phosphorolysis of the pyrimidine nucleosides uridine, thymidine and 2'-deoxyuridine with the formation of the corresponding pyrimidine base and ribose-1-phosphate.</text>
</comment>
<dbReference type="Pfam" id="PF00591">
    <property type="entry name" value="Glycos_transf_3"/>
    <property type="match status" value="1"/>
</dbReference>
<dbReference type="Gene3D" id="1.20.970.10">
    <property type="entry name" value="Transferase, Pyrimidine Nucleoside Phosphorylase, Chain C"/>
    <property type="match status" value="1"/>
</dbReference>
<keyword evidence="14" id="KW-1185">Reference proteome</keyword>
<dbReference type="EMBL" id="JAUSTZ010000002">
    <property type="protein sequence ID" value="MDQ0225027.1"/>
    <property type="molecule type" value="Genomic_DNA"/>
</dbReference>
<dbReference type="Gene3D" id="3.40.1030.10">
    <property type="entry name" value="Nucleoside phosphorylase/phosphoribosyltransferase catalytic domain"/>
    <property type="match status" value="1"/>
</dbReference>
<protein>
    <recommendedName>
        <fullName evidence="7">Pyrimidine-nucleoside phosphorylase</fullName>
        <ecNumber evidence="6">2.4.2.2</ecNumber>
    </recommendedName>
</protein>
<feature type="domain" description="Pyrimidine nucleoside phosphorylase C-terminal" evidence="12">
    <location>
        <begin position="345"/>
        <end position="418"/>
    </location>
</feature>
<gene>
    <name evidence="13" type="ORF">J2S02_001356</name>
</gene>
<evidence type="ECO:0000256" key="8">
    <source>
        <dbReference type="ARBA" id="ARBA00022676"/>
    </source>
</evidence>
<organism evidence="13 14">
    <name type="scientific">Metabacillus niabensis</name>
    <dbReference type="NCBI Taxonomy" id="324854"/>
    <lineage>
        <taxon>Bacteria</taxon>
        <taxon>Bacillati</taxon>
        <taxon>Bacillota</taxon>
        <taxon>Bacilli</taxon>
        <taxon>Bacillales</taxon>
        <taxon>Bacillaceae</taxon>
        <taxon>Metabacillus</taxon>
    </lineage>
</organism>
<dbReference type="Gene3D" id="3.90.1170.30">
    <property type="entry name" value="Pyrimidine nucleoside phosphorylase-like, C-terminal domain"/>
    <property type="match status" value="1"/>
</dbReference>
<evidence type="ECO:0000313" key="14">
    <source>
        <dbReference type="Proteomes" id="UP001232245"/>
    </source>
</evidence>
<dbReference type="NCBIfam" id="NF004747">
    <property type="entry name" value="PRK06078.1"/>
    <property type="match status" value="1"/>
</dbReference>
<sequence length="433" mass="46394">MRMVDLIEKKRDGKELTKEEIHHIINGYTNGDIPDYQISALTMAIYFQGMTDAERAELTMAMAASGDTIDLSEIEGIKVDKHSTGGVGDTTTLVLAPLVAAVGVPVAKMSGRGLGHTGGTIDKLESIPGFHVEIDSKQFIELVNKNKLAVIGQSGNLTPADKKLYALRDVTATVNSIPLIASSIMSKKIAAGADAIVLDVKTGAGAFMKDIEDSKTLAKAMVDIGNIVGRRTMAIISDMSQPLGYAIGNALEVKEAIDTLRGKGPKDLEELCLTLGSYMVLLAEKAVSLEEARLKLKTVIENGKAIETLKVFLEAQGGDPTVVDDQDRLPQAKYMFELEAQHDGYISEIVADAVGTAAMLLGAGRATKESKIDLAVGLVLNKKIGDKVTKGESLVTIHSNTEKIDEVREKLYESIKITASEVKPPKLIYATIE</sequence>
<evidence type="ECO:0000256" key="6">
    <source>
        <dbReference type="ARBA" id="ARBA00011889"/>
    </source>
</evidence>
<comment type="subunit">
    <text evidence="5">Homodimer.</text>
</comment>
<dbReference type="Pfam" id="PF07831">
    <property type="entry name" value="PYNP_C"/>
    <property type="match status" value="1"/>
</dbReference>
<name>A0ABT9YYF2_9BACI</name>
<dbReference type="NCBIfam" id="NF004490">
    <property type="entry name" value="PRK05820.1"/>
    <property type="match status" value="1"/>
</dbReference>
<dbReference type="RefSeq" id="WP_174881115.1">
    <property type="nucleotide sequence ID" value="NZ_CADEPK010000314.1"/>
</dbReference>
<dbReference type="EC" id="2.4.2.2" evidence="6"/>
<evidence type="ECO:0000256" key="10">
    <source>
        <dbReference type="ARBA" id="ARBA00048453"/>
    </source>
</evidence>
<evidence type="ECO:0000259" key="12">
    <source>
        <dbReference type="SMART" id="SM00941"/>
    </source>
</evidence>
<evidence type="ECO:0000256" key="7">
    <source>
        <dbReference type="ARBA" id="ARBA00014680"/>
    </source>
</evidence>
<reference evidence="13 14" key="1">
    <citation type="submission" date="2023-07" db="EMBL/GenBank/DDBJ databases">
        <title>Genomic Encyclopedia of Type Strains, Phase IV (KMG-IV): sequencing the most valuable type-strain genomes for metagenomic binning, comparative biology and taxonomic classification.</title>
        <authorList>
            <person name="Goeker M."/>
        </authorList>
    </citation>
    <scope>NUCLEOTIDE SEQUENCE [LARGE SCALE GENOMIC DNA]</scope>
    <source>
        <strain evidence="13 14">DSM 17723</strain>
    </source>
</reference>
<dbReference type="InterPro" id="IPR035902">
    <property type="entry name" value="Nuc_phospho_transferase"/>
</dbReference>